<dbReference type="PANTHER" id="PTHR43731:SF14">
    <property type="entry name" value="PRESENILIN-ASSOCIATED RHOMBOID-LIKE PROTEIN, MITOCHONDRIAL"/>
    <property type="match status" value="1"/>
</dbReference>
<keyword evidence="3 7" id="KW-0812">Transmembrane</keyword>
<evidence type="ECO:0000256" key="4">
    <source>
        <dbReference type="ARBA" id="ARBA00022801"/>
    </source>
</evidence>
<proteinExistence type="inferred from homology"/>
<evidence type="ECO:0000256" key="7">
    <source>
        <dbReference type="SAM" id="Phobius"/>
    </source>
</evidence>
<keyword evidence="9" id="KW-0645">Protease</keyword>
<dbReference type="InterPro" id="IPR022764">
    <property type="entry name" value="Peptidase_S54_rhomboid_dom"/>
</dbReference>
<dbReference type="EMBL" id="VAFM01000002">
    <property type="protein sequence ID" value="TKW60818.1"/>
    <property type="molecule type" value="Genomic_DNA"/>
</dbReference>
<organism evidence="9 10">
    <name type="scientific">Blastochloris viridis</name>
    <name type="common">Rhodopseudomonas viridis</name>
    <dbReference type="NCBI Taxonomy" id="1079"/>
    <lineage>
        <taxon>Bacteria</taxon>
        <taxon>Pseudomonadati</taxon>
        <taxon>Pseudomonadota</taxon>
        <taxon>Alphaproteobacteria</taxon>
        <taxon>Hyphomicrobiales</taxon>
        <taxon>Blastochloridaceae</taxon>
        <taxon>Blastochloris</taxon>
    </lineage>
</organism>
<feature type="transmembrane region" description="Helical" evidence="7">
    <location>
        <begin position="69"/>
        <end position="93"/>
    </location>
</feature>
<gene>
    <name evidence="9" type="ORF">DI628_07980</name>
</gene>
<evidence type="ECO:0000256" key="6">
    <source>
        <dbReference type="ARBA" id="ARBA00023136"/>
    </source>
</evidence>
<evidence type="ECO:0000313" key="9">
    <source>
        <dbReference type="EMBL" id="TKW60818.1"/>
    </source>
</evidence>
<dbReference type="Pfam" id="PF01694">
    <property type="entry name" value="Rhomboid"/>
    <property type="match status" value="1"/>
</dbReference>
<dbReference type="Gene3D" id="1.20.1540.10">
    <property type="entry name" value="Rhomboid-like"/>
    <property type="match status" value="1"/>
</dbReference>
<evidence type="ECO:0000313" key="10">
    <source>
        <dbReference type="Proteomes" id="UP000320948"/>
    </source>
</evidence>
<dbReference type="AlphaFoldDB" id="A0A6N4R054"/>
<keyword evidence="5 7" id="KW-1133">Transmembrane helix</keyword>
<feature type="domain" description="Peptidase S54 rhomboid" evidence="8">
    <location>
        <begin position="67"/>
        <end position="213"/>
    </location>
</feature>
<feature type="transmembrane region" description="Helical" evidence="7">
    <location>
        <begin position="193"/>
        <end position="213"/>
    </location>
</feature>
<feature type="transmembrane region" description="Helical" evidence="7">
    <location>
        <begin position="12"/>
        <end position="33"/>
    </location>
</feature>
<evidence type="ECO:0000256" key="3">
    <source>
        <dbReference type="ARBA" id="ARBA00022692"/>
    </source>
</evidence>
<feature type="transmembrane region" description="Helical" evidence="7">
    <location>
        <begin position="105"/>
        <end position="123"/>
    </location>
</feature>
<dbReference type="InterPro" id="IPR050925">
    <property type="entry name" value="Rhomboid_protease_S54"/>
</dbReference>
<reference evidence="9 10" key="1">
    <citation type="journal article" date="2017" name="Nat. Commun.">
        <title>In situ click chemistry generation of cyclooxygenase-2 inhibitors.</title>
        <authorList>
            <person name="Bhardwaj A."/>
            <person name="Kaur J."/>
            <person name="Wuest M."/>
            <person name="Wuest F."/>
        </authorList>
    </citation>
    <scope>NUCLEOTIDE SEQUENCE [LARGE SCALE GENOMIC DNA]</scope>
    <source>
        <strain evidence="9">S2_018_000_R2_106</strain>
    </source>
</reference>
<protein>
    <submittedName>
        <fullName evidence="9">Rhomboid family intramembrane serine protease</fullName>
    </submittedName>
</protein>
<dbReference type="PANTHER" id="PTHR43731">
    <property type="entry name" value="RHOMBOID PROTEASE"/>
    <property type="match status" value="1"/>
</dbReference>
<name>A0A6N4R054_BLAVI</name>
<comment type="caution">
    <text evidence="9">The sequence shown here is derived from an EMBL/GenBank/DDBJ whole genome shotgun (WGS) entry which is preliminary data.</text>
</comment>
<dbReference type="SUPFAM" id="SSF144091">
    <property type="entry name" value="Rhomboid-like"/>
    <property type="match status" value="1"/>
</dbReference>
<dbReference type="GO" id="GO:0006508">
    <property type="term" value="P:proteolysis"/>
    <property type="evidence" value="ECO:0007669"/>
    <property type="project" value="UniProtKB-KW"/>
</dbReference>
<dbReference type="GO" id="GO:0004252">
    <property type="term" value="F:serine-type endopeptidase activity"/>
    <property type="evidence" value="ECO:0007669"/>
    <property type="project" value="InterPro"/>
</dbReference>
<feature type="transmembrane region" description="Helical" evidence="7">
    <location>
        <begin position="160"/>
        <end position="181"/>
    </location>
</feature>
<keyword evidence="6 7" id="KW-0472">Membrane</keyword>
<comment type="subcellular location">
    <subcellularLocation>
        <location evidence="1">Membrane</location>
        <topology evidence="1">Multi-pass membrane protein</topology>
    </subcellularLocation>
</comment>
<evidence type="ECO:0000256" key="2">
    <source>
        <dbReference type="ARBA" id="ARBA00009045"/>
    </source>
</evidence>
<dbReference type="Proteomes" id="UP000320948">
    <property type="component" value="Unassembled WGS sequence"/>
</dbReference>
<dbReference type="GO" id="GO:0016020">
    <property type="term" value="C:membrane"/>
    <property type="evidence" value="ECO:0007669"/>
    <property type="project" value="UniProtKB-SubCell"/>
</dbReference>
<accession>A0A6N4R054</accession>
<dbReference type="InterPro" id="IPR035952">
    <property type="entry name" value="Rhomboid-like_sf"/>
</dbReference>
<sequence>MIPLSDRNPTHITPVLTYLLIGMNIVMFAGQMFGPYGFEWSVQAMGFIPARLLGEAGGVPGARSAVETLFLSMFLHGSLMHIAGNMLYLWVFGDNIENDLGRGRFVLLYLLSGVVAAFAQMAVDPSSTIPMVGASGAISGVLGAYLILHPRQPITVLVPNMGITQLPAMAVLGMWFGYQLLYGLLADASSGGVAFWAHIGGFVAGVVLVKILGKGR</sequence>
<comment type="similarity">
    <text evidence="2">Belongs to the peptidase S54 family.</text>
</comment>
<keyword evidence="4" id="KW-0378">Hydrolase</keyword>
<evidence type="ECO:0000259" key="8">
    <source>
        <dbReference type="Pfam" id="PF01694"/>
    </source>
</evidence>
<evidence type="ECO:0000256" key="5">
    <source>
        <dbReference type="ARBA" id="ARBA00022989"/>
    </source>
</evidence>
<evidence type="ECO:0000256" key="1">
    <source>
        <dbReference type="ARBA" id="ARBA00004141"/>
    </source>
</evidence>
<feature type="transmembrane region" description="Helical" evidence="7">
    <location>
        <begin position="129"/>
        <end position="148"/>
    </location>
</feature>